<accession>A0A975SX70</accession>
<evidence type="ECO:0000259" key="1">
    <source>
        <dbReference type="Pfam" id="PF13581"/>
    </source>
</evidence>
<dbReference type="EMBL" id="CP077062">
    <property type="protein sequence ID" value="QWZ07600.1"/>
    <property type="molecule type" value="Genomic_DNA"/>
</dbReference>
<dbReference type="CDD" id="cd16936">
    <property type="entry name" value="HATPase_RsbW-like"/>
    <property type="match status" value="1"/>
</dbReference>
<dbReference type="PANTHER" id="PTHR35526:SF3">
    <property type="entry name" value="ANTI-SIGMA-F FACTOR RSBW"/>
    <property type="match status" value="1"/>
</dbReference>
<dbReference type="InterPro" id="IPR050267">
    <property type="entry name" value="Anti-sigma-factor_SerPK"/>
</dbReference>
<dbReference type="KEGG" id="nps:KRR39_19585"/>
<dbReference type="GO" id="GO:0005524">
    <property type="term" value="F:ATP binding"/>
    <property type="evidence" value="ECO:0007669"/>
    <property type="project" value="UniProtKB-KW"/>
</dbReference>
<gene>
    <name evidence="2" type="ORF">KRR39_19585</name>
</gene>
<keyword evidence="2" id="KW-0547">Nucleotide-binding</keyword>
<dbReference type="Proteomes" id="UP000683575">
    <property type="component" value="Chromosome"/>
</dbReference>
<reference evidence="2" key="1">
    <citation type="submission" date="2021-06" db="EMBL/GenBank/DDBJ databases">
        <title>Complete genome sequence of Nocardioides sp. G188.</title>
        <authorList>
            <person name="Im W.-T."/>
        </authorList>
    </citation>
    <scope>NUCLEOTIDE SEQUENCE</scope>
    <source>
        <strain evidence="2">G188</strain>
    </source>
</reference>
<keyword evidence="3" id="KW-1185">Reference proteome</keyword>
<protein>
    <submittedName>
        <fullName evidence="2">ATP-binding protein</fullName>
    </submittedName>
</protein>
<dbReference type="InterPro" id="IPR003594">
    <property type="entry name" value="HATPase_dom"/>
</dbReference>
<name>A0A975SX70_9ACTN</name>
<dbReference type="Pfam" id="PF13581">
    <property type="entry name" value="HATPase_c_2"/>
    <property type="match status" value="1"/>
</dbReference>
<keyword evidence="2" id="KW-0067">ATP-binding</keyword>
<dbReference type="AlphaFoldDB" id="A0A975SX70"/>
<dbReference type="RefSeq" id="WP_216939111.1">
    <property type="nucleotide sequence ID" value="NZ_CP077062.1"/>
</dbReference>
<proteinExistence type="predicted"/>
<feature type="domain" description="Histidine kinase/HSP90-like ATPase" evidence="1">
    <location>
        <begin position="17"/>
        <end position="127"/>
    </location>
</feature>
<dbReference type="PANTHER" id="PTHR35526">
    <property type="entry name" value="ANTI-SIGMA-F FACTOR RSBW-RELATED"/>
    <property type="match status" value="1"/>
</dbReference>
<organism evidence="2 3">
    <name type="scientific">Nocardioides panacis</name>
    <dbReference type="NCBI Taxonomy" id="2849501"/>
    <lineage>
        <taxon>Bacteria</taxon>
        <taxon>Bacillati</taxon>
        <taxon>Actinomycetota</taxon>
        <taxon>Actinomycetes</taxon>
        <taxon>Propionibacteriales</taxon>
        <taxon>Nocardioidaceae</taxon>
        <taxon>Nocardioides</taxon>
    </lineage>
</organism>
<evidence type="ECO:0000313" key="2">
    <source>
        <dbReference type="EMBL" id="QWZ07600.1"/>
    </source>
</evidence>
<sequence length="136" mass="14489">MTVASRSVRAPVTMRLPFTASSVSLARQRLKVFMCDVGGSGEAVEDARVVISELVANSVRHAQPLSDGQIHVSWVLDERGLQLSVTDGGSGTRPRTVNAPSSALAGRGMAIVGILAQDWWTERTGSRSTVHALLHL</sequence>
<evidence type="ECO:0000313" key="3">
    <source>
        <dbReference type="Proteomes" id="UP000683575"/>
    </source>
</evidence>